<dbReference type="KEGG" id="kak:Kalk_11095"/>
<organism evidence="1 2">
    <name type="scientific">Ketobacter alkanivorans</name>
    <dbReference type="NCBI Taxonomy" id="1917421"/>
    <lineage>
        <taxon>Bacteria</taxon>
        <taxon>Pseudomonadati</taxon>
        <taxon>Pseudomonadota</taxon>
        <taxon>Gammaproteobacteria</taxon>
        <taxon>Pseudomonadales</taxon>
        <taxon>Ketobacteraceae</taxon>
        <taxon>Ketobacter</taxon>
    </lineage>
</organism>
<dbReference type="AlphaFoldDB" id="A0A2K9LN78"/>
<dbReference type="OrthoDB" id="7107905at2"/>
<sequence>MSYQIQVSKDGTYIIGKITGELTRDTAQQLAKEYAEMIESTGIKRILNDVRGVRDQMSTIGAYDYAYKDVKSIGLPRDIRAAILADEGDRSHHFQETVAHNAGYLVKVFHSFDQAILWLFDSKAC</sequence>
<proteinExistence type="predicted"/>
<dbReference type="Proteomes" id="UP000235116">
    <property type="component" value="Chromosome"/>
</dbReference>
<gene>
    <name evidence="1" type="ORF">Kalk_11095</name>
</gene>
<accession>A0A2K9LN78</accession>
<keyword evidence="2" id="KW-1185">Reference proteome</keyword>
<dbReference type="EMBL" id="CP022684">
    <property type="protein sequence ID" value="AUM12935.1"/>
    <property type="molecule type" value="Genomic_DNA"/>
</dbReference>
<evidence type="ECO:0000313" key="1">
    <source>
        <dbReference type="EMBL" id="AUM12935.1"/>
    </source>
</evidence>
<evidence type="ECO:0008006" key="3">
    <source>
        <dbReference type="Google" id="ProtNLM"/>
    </source>
</evidence>
<reference evidence="2" key="1">
    <citation type="submission" date="2017-08" db="EMBL/GenBank/DDBJ databases">
        <title>Direct submision.</title>
        <authorList>
            <person name="Kim S.-J."/>
            <person name="Rhee S.-K."/>
        </authorList>
    </citation>
    <scope>NUCLEOTIDE SEQUENCE [LARGE SCALE GENOMIC DNA]</scope>
    <source>
        <strain evidence="2">GI5</strain>
    </source>
</reference>
<evidence type="ECO:0000313" key="2">
    <source>
        <dbReference type="Proteomes" id="UP000235116"/>
    </source>
</evidence>
<name>A0A2K9LN78_9GAMM</name>
<dbReference type="RefSeq" id="WP_101894315.1">
    <property type="nucleotide sequence ID" value="NZ_CP022684.1"/>
</dbReference>
<protein>
    <recommendedName>
        <fullName evidence="3">STAS/SEC14 domain-containing protein</fullName>
    </recommendedName>
</protein>